<dbReference type="AlphaFoldDB" id="A0A8C3BJT1"/>
<dbReference type="GO" id="GO:0060287">
    <property type="term" value="P:epithelial cilium movement involved in determination of left/right asymmetry"/>
    <property type="evidence" value="ECO:0007669"/>
    <property type="project" value="TreeGrafter"/>
</dbReference>
<feature type="coiled-coil region" evidence="5">
    <location>
        <begin position="368"/>
        <end position="610"/>
    </location>
</feature>
<evidence type="ECO:0000313" key="8">
    <source>
        <dbReference type="Proteomes" id="UP000694556"/>
    </source>
</evidence>
<dbReference type="Ensembl" id="ENSCMMT00000007041.1">
    <property type="protein sequence ID" value="ENSCMMP00000006329.1"/>
    <property type="gene ID" value="ENSCMMG00000004054.1"/>
</dbReference>
<dbReference type="Gene3D" id="1.10.287.1490">
    <property type="match status" value="1"/>
</dbReference>
<name>A0A8C3BJT1_CAIMO</name>
<reference evidence="7" key="1">
    <citation type="submission" date="2018-09" db="EMBL/GenBank/DDBJ databases">
        <title>Common duck and Muscovy duck high density SNP chip.</title>
        <authorList>
            <person name="Vignal A."/>
            <person name="Thebault N."/>
            <person name="Warren W.C."/>
        </authorList>
    </citation>
    <scope>NUCLEOTIDE SEQUENCE [LARGE SCALE GENOMIC DNA]</scope>
</reference>
<dbReference type="InterPro" id="IPR033290">
    <property type="entry name" value="CCDC39"/>
</dbReference>
<dbReference type="GO" id="GO:0005576">
    <property type="term" value="C:extracellular region"/>
    <property type="evidence" value="ECO:0007669"/>
    <property type="project" value="GOC"/>
</dbReference>
<feature type="region of interest" description="Disordered" evidence="6">
    <location>
        <begin position="1"/>
        <end position="86"/>
    </location>
</feature>
<organism evidence="7 8">
    <name type="scientific">Cairina moschata</name>
    <name type="common">Muscovy duck</name>
    <dbReference type="NCBI Taxonomy" id="8855"/>
    <lineage>
        <taxon>Eukaryota</taxon>
        <taxon>Metazoa</taxon>
        <taxon>Chordata</taxon>
        <taxon>Craniata</taxon>
        <taxon>Vertebrata</taxon>
        <taxon>Euteleostomi</taxon>
        <taxon>Archelosauria</taxon>
        <taxon>Archosauria</taxon>
        <taxon>Dinosauria</taxon>
        <taxon>Saurischia</taxon>
        <taxon>Theropoda</taxon>
        <taxon>Coelurosauria</taxon>
        <taxon>Aves</taxon>
        <taxon>Neognathae</taxon>
        <taxon>Galloanserae</taxon>
        <taxon>Anseriformes</taxon>
        <taxon>Anatidae</taxon>
        <taxon>Anatinae</taxon>
        <taxon>Cairina</taxon>
    </lineage>
</organism>
<keyword evidence="3 5" id="KW-0175">Coiled coil</keyword>
<reference evidence="7" key="2">
    <citation type="submission" date="2025-08" db="UniProtKB">
        <authorList>
            <consortium name="Ensembl"/>
        </authorList>
    </citation>
    <scope>IDENTIFICATION</scope>
</reference>
<evidence type="ECO:0000256" key="4">
    <source>
        <dbReference type="ARBA" id="ARBA00045182"/>
    </source>
</evidence>
<evidence type="ECO:0000256" key="2">
    <source>
        <dbReference type="ARBA" id="ARBA00016725"/>
    </source>
</evidence>
<keyword evidence="8" id="KW-1185">Reference proteome</keyword>
<comment type="function">
    <text evidence="4">Required for assembly of dynein regulatory complex (DRC) and inner dynein arm (IDA) complexes, which are responsible for ciliary beat regulation, thereby playing a central role in motility in cilia and flagella. Probably acts together with CCDC40 to form a molecular ruler that determines the 96 nanometer (nm) repeat length and arrangements of components in cilia and flagella. Not required for outer dynein arm complexes assembly.</text>
</comment>
<dbReference type="Pfam" id="PF24161">
    <property type="entry name" value="CCDC39"/>
    <property type="match status" value="1"/>
</dbReference>
<evidence type="ECO:0000256" key="1">
    <source>
        <dbReference type="ARBA" id="ARBA00005805"/>
    </source>
</evidence>
<feature type="region of interest" description="Disordered" evidence="6">
    <location>
        <begin position="972"/>
        <end position="1007"/>
    </location>
</feature>
<feature type="compositionally biased region" description="Basic and acidic residues" evidence="6">
    <location>
        <begin position="36"/>
        <end position="45"/>
    </location>
</feature>
<evidence type="ECO:0000313" key="7">
    <source>
        <dbReference type="Ensembl" id="ENSCMMP00000006329.1"/>
    </source>
</evidence>
<feature type="coiled-coil region" evidence="5">
    <location>
        <begin position="763"/>
        <end position="922"/>
    </location>
</feature>
<feature type="coiled-coil region" evidence="5">
    <location>
        <begin position="277"/>
        <end position="336"/>
    </location>
</feature>
<dbReference type="PANTHER" id="PTHR18962">
    <property type="entry name" value="COILED-COIL DOMAIN-CONTAINING PROTEIN 39"/>
    <property type="match status" value="1"/>
</dbReference>
<sequence length="1048" mass="120585">MLSPSQLRRGPAATTRGRRASATPPPAVAPCGAVCRAEDPPERCRQPPGQGGLGWAGAGRGGRRLPARPPPFRSVTGAPPLPRRPSAPLLAAMESTGSSSAASVLAELQWDDGYAVPMASAENKALEDELQKMQKEKMNLQNQLTDYEERIEAMTSHLKNVKQEFTFTQSLYKARENEIETEQHFKAIAEREYGHLKNEIKQMEDEIVALREKKNSQENTINKTTKKLESLKQQMNCDEELLEKWIKESNRKYDDADAIQKYAKKDEGKIGALTLQVEKLTTQANQKRRALDNERTETITAQIELDKTAEDFRRVHQERQEVIRQWENAIQQMQKRDQQINHCALLITEIKQEMRKKTSVLKEKTSFLMNETNNNKEYEKKISSAKQEATSLRKEYQAQDTYRVQLEEELDILKSNVDRTASDLESLRIQVTNLKKEIQKKKARLSILKERNAGLSNKLKLVTEKTLNSEDNALRMEEMLKEEEKTVKEKETELNKLKEQFFKKTQELKVQKDKETCVLAEIEGCRTSLKNLNSRLHRLDADALKQQELMYNQDFYIQQVQRRLSRLEGEVNTEEKQVLETKIAELKKTLEEKKNTCDVLHAQHKKLQSDVQLIKRAMEKTGEEANGLMSKINELNLFNEKSDQELIKAKAIKQEMMIEDNLLKLELKRLQDTLCNKTEKVLTLEKQKLEINKAIAERTEEIKVHKAMLDSQIRLVDQERQRISAEFQDRLSKIDKLRCRYEVLTVVMMPPEGEEEKTQTYYVIKAAQEKEALQREGDDLDAKICKAENEIVALENTLRILNNCNSNYRNSFKEVTETSEEYEEKLKLEEEKRAADEKYRYKRRQIKELQENLQSMEKNLDILLKQEALLQEQKKEKQAVILQLNKDIEEQKPKLERVIKQCSRLSREIQSLKKTKTETQEERDIDLRALKNFNKTINKVLADVLEANPDLTTSFQKYFQQFNLELPTIASVGGSQSSRSPSTQSLQSSLASSRSSRSTSSGSSQTSLLKVIDLSLSVDTPAEAAAASSQPSSRSSNSDSYNHERSPK</sequence>
<feature type="region of interest" description="Disordered" evidence="6">
    <location>
        <begin position="1020"/>
        <end position="1048"/>
    </location>
</feature>
<evidence type="ECO:0000256" key="3">
    <source>
        <dbReference type="ARBA" id="ARBA00023054"/>
    </source>
</evidence>
<proteinExistence type="inferred from homology"/>
<feature type="compositionally biased region" description="Low complexity" evidence="6">
    <location>
        <begin position="1022"/>
        <end position="1040"/>
    </location>
</feature>
<feature type="coiled-coil region" evidence="5">
    <location>
        <begin position="116"/>
        <end position="248"/>
    </location>
</feature>
<dbReference type="Proteomes" id="UP000694556">
    <property type="component" value="Chromosome 9"/>
</dbReference>
<accession>A0A8C3BJT1</accession>
<comment type="similarity">
    <text evidence="1">Belongs to the CCDC39 family.</text>
</comment>
<dbReference type="GO" id="GO:0060285">
    <property type="term" value="P:cilium-dependent cell motility"/>
    <property type="evidence" value="ECO:0007669"/>
    <property type="project" value="TreeGrafter"/>
</dbReference>
<feature type="compositionally biased region" description="Gly residues" evidence="6">
    <location>
        <begin position="49"/>
        <end position="60"/>
    </location>
</feature>
<dbReference type="GO" id="GO:0036159">
    <property type="term" value="P:inner dynein arm assembly"/>
    <property type="evidence" value="ECO:0007669"/>
    <property type="project" value="InterPro"/>
</dbReference>
<dbReference type="GO" id="GO:0005930">
    <property type="term" value="C:axoneme"/>
    <property type="evidence" value="ECO:0007669"/>
    <property type="project" value="InterPro"/>
</dbReference>
<evidence type="ECO:0000256" key="6">
    <source>
        <dbReference type="SAM" id="MobiDB-lite"/>
    </source>
</evidence>
<reference evidence="7" key="3">
    <citation type="submission" date="2025-09" db="UniProtKB">
        <authorList>
            <consortium name="Ensembl"/>
        </authorList>
    </citation>
    <scope>IDENTIFICATION</scope>
</reference>
<protein>
    <recommendedName>
        <fullName evidence="2">Coiled-coil domain-containing protein 39</fullName>
    </recommendedName>
</protein>
<dbReference type="PANTHER" id="PTHR18962:SF0">
    <property type="entry name" value="COILED-COIL DOMAIN-CONTAINING PROTEIN 39"/>
    <property type="match status" value="1"/>
</dbReference>
<evidence type="ECO:0000256" key="5">
    <source>
        <dbReference type="SAM" id="Coils"/>
    </source>
</evidence>